<dbReference type="InterPro" id="IPR011010">
    <property type="entry name" value="DNA_brk_join_enz"/>
</dbReference>
<dbReference type="PROSITE" id="PS51900">
    <property type="entry name" value="CB"/>
    <property type="match status" value="1"/>
</dbReference>
<organism evidence="9 10">
    <name type="scientific">Lachnospira hominis</name>
    <name type="common">ex Liu et al. 2021</name>
    <dbReference type="NCBI Taxonomy" id="2763051"/>
    <lineage>
        <taxon>Bacteria</taxon>
        <taxon>Bacillati</taxon>
        <taxon>Bacillota</taxon>
        <taxon>Clostridia</taxon>
        <taxon>Lachnospirales</taxon>
        <taxon>Lachnospiraceae</taxon>
        <taxon>Lachnospira</taxon>
    </lineage>
</organism>
<keyword evidence="3" id="KW-0229">DNA integration</keyword>
<evidence type="ECO:0000256" key="4">
    <source>
        <dbReference type="ARBA" id="ARBA00023125"/>
    </source>
</evidence>
<dbReference type="SUPFAM" id="SSF56349">
    <property type="entry name" value="DNA breaking-rejoining enzymes"/>
    <property type="match status" value="1"/>
</dbReference>
<comment type="function">
    <text evidence="1">Site-specific tyrosine recombinase, which acts by catalyzing the cutting and rejoining of the recombining DNA molecules.</text>
</comment>
<dbReference type="InterPro" id="IPR004107">
    <property type="entry name" value="Integrase_SAM-like_N"/>
</dbReference>
<evidence type="ECO:0000256" key="5">
    <source>
        <dbReference type="ARBA" id="ARBA00023172"/>
    </source>
</evidence>
<reference evidence="9 10" key="1">
    <citation type="submission" date="2020-08" db="EMBL/GenBank/DDBJ databases">
        <title>Genome public.</title>
        <authorList>
            <person name="Liu C."/>
            <person name="Sun Q."/>
        </authorList>
    </citation>
    <scope>NUCLEOTIDE SEQUENCE [LARGE SCALE GENOMIC DNA]</scope>
    <source>
        <strain evidence="9 10">NSJ-43</strain>
    </source>
</reference>
<comment type="caution">
    <text evidence="9">The sequence shown here is derived from an EMBL/GenBank/DDBJ whole genome shotgun (WGS) entry which is preliminary data.</text>
</comment>
<dbReference type="Gene3D" id="1.10.150.130">
    <property type="match status" value="1"/>
</dbReference>
<dbReference type="Pfam" id="PF00589">
    <property type="entry name" value="Phage_integrase"/>
    <property type="match status" value="1"/>
</dbReference>
<evidence type="ECO:0000256" key="2">
    <source>
        <dbReference type="ARBA" id="ARBA00008857"/>
    </source>
</evidence>
<gene>
    <name evidence="9" type="ORF">H8S01_07375</name>
</gene>
<dbReference type="Proteomes" id="UP000628463">
    <property type="component" value="Unassembled WGS sequence"/>
</dbReference>
<dbReference type="CDD" id="cd00397">
    <property type="entry name" value="DNA_BRE_C"/>
    <property type="match status" value="1"/>
</dbReference>
<evidence type="ECO:0000256" key="3">
    <source>
        <dbReference type="ARBA" id="ARBA00022908"/>
    </source>
</evidence>
<evidence type="ECO:0000256" key="6">
    <source>
        <dbReference type="PROSITE-ProRule" id="PRU01248"/>
    </source>
</evidence>
<proteinExistence type="inferred from homology"/>
<comment type="similarity">
    <text evidence="2">Belongs to the 'phage' integrase family.</text>
</comment>
<dbReference type="InterPro" id="IPR013762">
    <property type="entry name" value="Integrase-like_cat_sf"/>
</dbReference>
<evidence type="ECO:0000259" key="7">
    <source>
        <dbReference type="PROSITE" id="PS51898"/>
    </source>
</evidence>
<feature type="domain" description="Tyr recombinase" evidence="7">
    <location>
        <begin position="116"/>
        <end position="299"/>
    </location>
</feature>
<dbReference type="EMBL" id="JACOPD010000004">
    <property type="protein sequence ID" value="MBC5680778.1"/>
    <property type="molecule type" value="Genomic_DNA"/>
</dbReference>
<name>A0ABR7G172_9FIRM</name>
<feature type="domain" description="Core-binding (CB)" evidence="8">
    <location>
        <begin position="2"/>
        <end position="90"/>
    </location>
</feature>
<dbReference type="InterPro" id="IPR050090">
    <property type="entry name" value="Tyrosine_recombinase_XerCD"/>
</dbReference>
<sequence length="314" mass="36460">MNETKNKNDEFLYSIWNFFAASLSEKTRKNYYNVIKAYIKITGHSPLELTESDTEKYFNDLTEKIQSKRLSYSTALMRMSVMRTLCEYIRVRENNAGRNYINYFKDYILPDEDKIITTDKLPCEDDISTILDLSSKAGDDMAYMIFSLVLKCGLTSGEICSMMTNFILYDSNECLCIHFPEKKRISRIIKLPDDVSQMLLTYLEIHKIADGHIFFNKRGTVLKIRDAERLLKKYISQAKKSNNDFPDFTMQDMRHCAFKYMLSGGASEDDVAKYGGITTKWMHRYRQVVNDSAKLYAADYSTISIKPAVYKNLS</sequence>
<evidence type="ECO:0000256" key="1">
    <source>
        <dbReference type="ARBA" id="ARBA00003283"/>
    </source>
</evidence>
<dbReference type="InterPro" id="IPR044068">
    <property type="entry name" value="CB"/>
</dbReference>
<evidence type="ECO:0000313" key="10">
    <source>
        <dbReference type="Proteomes" id="UP000628463"/>
    </source>
</evidence>
<protein>
    <submittedName>
        <fullName evidence="9">Site-specific integrase</fullName>
    </submittedName>
</protein>
<dbReference type="PROSITE" id="PS51898">
    <property type="entry name" value="TYR_RECOMBINASE"/>
    <property type="match status" value="1"/>
</dbReference>
<dbReference type="Pfam" id="PF13495">
    <property type="entry name" value="Phage_int_SAM_4"/>
    <property type="match status" value="1"/>
</dbReference>
<dbReference type="PANTHER" id="PTHR30349:SF41">
    <property type="entry name" value="INTEGRASE_RECOMBINASE PROTEIN MJ0367-RELATED"/>
    <property type="match status" value="1"/>
</dbReference>
<dbReference type="InterPro" id="IPR002104">
    <property type="entry name" value="Integrase_catalytic"/>
</dbReference>
<dbReference type="PANTHER" id="PTHR30349">
    <property type="entry name" value="PHAGE INTEGRASE-RELATED"/>
    <property type="match status" value="1"/>
</dbReference>
<dbReference type="Gene3D" id="1.10.443.10">
    <property type="entry name" value="Intergrase catalytic core"/>
    <property type="match status" value="1"/>
</dbReference>
<evidence type="ECO:0000313" key="9">
    <source>
        <dbReference type="EMBL" id="MBC5680778.1"/>
    </source>
</evidence>
<dbReference type="InterPro" id="IPR010998">
    <property type="entry name" value="Integrase_recombinase_N"/>
</dbReference>
<accession>A0ABR7G172</accession>
<keyword evidence="10" id="KW-1185">Reference proteome</keyword>
<keyword evidence="5" id="KW-0233">DNA recombination</keyword>
<keyword evidence="4 6" id="KW-0238">DNA-binding</keyword>
<evidence type="ECO:0000259" key="8">
    <source>
        <dbReference type="PROSITE" id="PS51900"/>
    </source>
</evidence>
<dbReference type="RefSeq" id="WP_186836739.1">
    <property type="nucleotide sequence ID" value="NZ_JACOPD010000004.1"/>
</dbReference>